<dbReference type="RefSeq" id="WP_390296790.1">
    <property type="nucleotide sequence ID" value="NZ_JBHULI010000001.1"/>
</dbReference>
<feature type="domain" description="Serine aminopeptidase S33" evidence="1">
    <location>
        <begin position="29"/>
        <end position="138"/>
    </location>
</feature>
<dbReference type="Proteomes" id="UP001597460">
    <property type="component" value="Unassembled WGS sequence"/>
</dbReference>
<dbReference type="EC" id="3.4.-.-" evidence="2"/>
<evidence type="ECO:0000259" key="1">
    <source>
        <dbReference type="Pfam" id="PF12146"/>
    </source>
</evidence>
<evidence type="ECO:0000313" key="2">
    <source>
        <dbReference type="EMBL" id="MFD2530854.1"/>
    </source>
</evidence>
<dbReference type="PANTHER" id="PTHR11614">
    <property type="entry name" value="PHOSPHOLIPASE-RELATED"/>
    <property type="match status" value="1"/>
</dbReference>
<comment type="caution">
    <text evidence="2">The sequence shown here is derived from an EMBL/GenBank/DDBJ whole genome shotgun (WGS) entry which is preliminary data.</text>
</comment>
<reference evidence="3" key="1">
    <citation type="journal article" date="2019" name="Int. J. Syst. Evol. Microbiol.">
        <title>The Global Catalogue of Microorganisms (GCM) 10K type strain sequencing project: providing services to taxonomists for standard genome sequencing and annotation.</title>
        <authorList>
            <consortium name="The Broad Institute Genomics Platform"/>
            <consortium name="The Broad Institute Genome Sequencing Center for Infectious Disease"/>
            <person name="Wu L."/>
            <person name="Ma J."/>
        </authorList>
    </citation>
    <scope>NUCLEOTIDE SEQUENCE [LARGE SCALE GENOMIC DNA]</scope>
    <source>
        <strain evidence="3">KCTC 52042</strain>
    </source>
</reference>
<proteinExistence type="predicted"/>
<dbReference type="Pfam" id="PF12146">
    <property type="entry name" value="Hydrolase_4"/>
    <property type="match status" value="1"/>
</dbReference>
<dbReference type="GO" id="GO:0016787">
    <property type="term" value="F:hydrolase activity"/>
    <property type="evidence" value="ECO:0007669"/>
    <property type="project" value="UniProtKB-KW"/>
</dbReference>
<keyword evidence="3" id="KW-1185">Reference proteome</keyword>
<accession>A0ABW5JH27</accession>
<gene>
    <name evidence="2" type="ORF">ACFSVN_00160</name>
</gene>
<dbReference type="Gene3D" id="3.40.50.1820">
    <property type="entry name" value="alpha/beta hydrolase"/>
    <property type="match status" value="1"/>
</dbReference>
<evidence type="ECO:0000313" key="3">
    <source>
        <dbReference type="Proteomes" id="UP001597460"/>
    </source>
</evidence>
<protein>
    <submittedName>
        <fullName evidence="2">Alpha/beta hydrolase family protein</fullName>
        <ecNumber evidence="2">3.4.-.-</ecNumber>
    </submittedName>
</protein>
<dbReference type="InterPro" id="IPR051044">
    <property type="entry name" value="MAG_DAG_Lipase"/>
</dbReference>
<dbReference type="InterPro" id="IPR022742">
    <property type="entry name" value="Hydrolase_4"/>
</dbReference>
<dbReference type="EMBL" id="JBHULI010000001">
    <property type="protein sequence ID" value="MFD2530854.1"/>
    <property type="molecule type" value="Genomic_DNA"/>
</dbReference>
<keyword evidence="2" id="KW-0378">Hydrolase</keyword>
<dbReference type="InterPro" id="IPR029058">
    <property type="entry name" value="AB_hydrolase_fold"/>
</dbReference>
<name>A0ABW5JH27_9BACT</name>
<organism evidence="2 3">
    <name type="scientific">Gracilimonas halophila</name>
    <dbReference type="NCBI Taxonomy" id="1834464"/>
    <lineage>
        <taxon>Bacteria</taxon>
        <taxon>Pseudomonadati</taxon>
        <taxon>Balneolota</taxon>
        <taxon>Balneolia</taxon>
        <taxon>Balneolales</taxon>
        <taxon>Balneolaceae</taxon>
        <taxon>Gracilimonas</taxon>
    </lineage>
</organism>
<dbReference type="SUPFAM" id="SSF53474">
    <property type="entry name" value="alpha/beta-Hydrolases"/>
    <property type="match status" value="1"/>
</dbReference>
<sequence length="252" mass="27663">MNSRKIEFPGSQGAKLSARIDEPDNGVTKGAVLFAHCFTCSKNLKALGEISRTLSEEGMGVFRFDFTGLGESEGDFSDTNFSSNIEDLIAAANYMEKEWESPRMLIGHSLGGAAVLQAAHKITSVEAVTTIAAPCSPDHVTHLLLDKKEEIEANGKARVRLAGRDFTIKKQFLDDLKEQNMNRIIEGLDKPLLIFHSPIDQTVGIENAAHIYKLARHPKSFISLDDADHLLSNLDDAAYVGSVAAAWVKRYF</sequence>